<organism evidence="8 9">
    <name type="scientific">Euphydryas editha</name>
    <name type="common">Edith's checkerspot</name>
    <dbReference type="NCBI Taxonomy" id="104508"/>
    <lineage>
        <taxon>Eukaryota</taxon>
        <taxon>Metazoa</taxon>
        <taxon>Ecdysozoa</taxon>
        <taxon>Arthropoda</taxon>
        <taxon>Hexapoda</taxon>
        <taxon>Insecta</taxon>
        <taxon>Pterygota</taxon>
        <taxon>Neoptera</taxon>
        <taxon>Endopterygota</taxon>
        <taxon>Lepidoptera</taxon>
        <taxon>Glossata</taxon>
        <taxon>Ditrysia</taxon>
        <taxon>Papilionoidea</taxon>
        <taxon>Nymphalidae</taxon>
        <taxon>Nymphalinae</taxon>
        <taxon>Euphydryas</taxon>
    </lineage>
</organism>
<keyword evidence="9" id="KW-1185">Reference proteome</keyword>
<keyword evidence="3" id="KW-0805">Transcription regulation</keyword>
<evidence type="ECO:0000313" key="9">
    <source>
        <dbReference type="Proteomes" id="UP001153954"/>
    </source>
</evidence>
<feature type="compositionally biased region" description="Polar residues" evidence="6">
    <location>
        <begin position="192"/>
        <end position="210"/>
    </location>
</feature>
<feature type="compositionally biased region" description="Basic residues" evidence="6">
    <location>
        <begin position="283"/>
        <end position="292"/>
    </location>
</feature>
<evidence type="ECO:0000256" key="4">
    <source>
        <dbReference type="ARBA" id="ARBA00023163"/>
    </source>
</evidence>
<dbReference type="PANTHER" id="PTHR23098:SF16">
    <property type="entry name" value="REGULATORY PROTEIN ZESTE"/>
    <property type="match status" value="1"/>
</dbReference>
<dbReference type="Pfam" id="PF13873">
    <property type="entry name" value="Myb_DNA-bind_5"/>
    <property type="match status" value="1"/>
</dbReference>
<keyword evidence="4" id="KW-0804">Transcription</keyword>
<dbReference type="InterPro" id="IPR028002">
    <property type="entry name" value="Myb_DNA-bind_5"/>
</dbReference>
<protein>
    <recommendedName>
        <fullName evidence="2">Regulatory protein zeste</fullName>
    </recommendedName>
</protein>
<dbReference type="EMBL" id="CAKOGL010000023">
    <property type="protein sequence ID" value="CAH2100856.1"/>
    <property type="molecule type" value="Genomic_DNA"/>
</dbReference>
<evidence type="ECO:0000256" key="2">
    <source>
        <dbReference type="ARBA" id="ARBA00016807"/>
    </source>
</evidence>
<feature type="domain" description="Myb/SANT-like DNA-binding" evidence="7">
    <location>
        <begin position="8"/>
        <end position="79"/>
    </location>
</feature>
<evidence type="ECO:0000256" key="1">
    <source>
        <dbReference type="ARBA" id="ARBA00011764"/>
    </source>
</evidence>
<feature type="compositionally biased region" description="Pro residues" evidence="6">
    <location>
        <begin position="240"/>
        <end position="260"/>
    </location>
</feature>
<gene>
    <name evidence="8" type="ORF">EEDITHA_LOCUS15670</name>
</gene>
<feature type="compositionally biased region" description="Polar residues" evidence="6">
    <location>
        <begin position="270"/>
        <end position="280"/>
    </location>
</feature>
<evidence type="ECO:0000256" key="3">
    <source>
        <dbReference type="ARBA" id="ARBA00023015"/>
    </source>
</evidence>
<name>A0AAU9UPB9_EUPED</name>
<comment type="subunit">
    <text evidence="1">Self-associates forming complexes of several hundred monomers.</text>
</comment>
<evidence type="ECO:0000256" key="6">
    <source>
        <dbReference type="SAM" id="MobiDB-lite"/>
    </source>
</evidence>
<evidence type="ECO:0000259" key="7">
    <source>
        <dbReference type="Pfam" id="PF13873"/>
    </source>
</evidence>
<accession>A0AAU9UPB9</accession>
<dbReference type="Proteomes" id="UP001153954">
    <property type="component" value="Unassembled WGS sequence"/>
</dbReference>
<dbReference type="GO" id="GO:0005634">
    <property type="term" value="C:nucleus"/>
    <property type="evidence" value="ECO:0007669"/>
    <property type="project" value="TreeGrafter"/>
</dbReference>
<dbReference type="PANTHER" id="PTHR23098">
    <property type="entry name" value="AGAP001331-PA-RELATED"/>
    <property type="match status" value="1"/>
</dbReference>
<comment type="function">
    <text evidence="5">Involved in transvection phenomena (= synapsis-dependent gene expression), where the synaptic pairing of chromosomes carrying genes with which zeste interacts influences the expression of these genes. Zeste binds to DNA and stimulates transcription from a nearby promoter.</text>
</comment>
<reference evidence="8" key="1">
    <citation type="submission" date="2022-03" db="EMBL/GenBank/DDBJ databases">
        <authorList>
            <person name="Tunstrom K."/>
        </authorList>
    </citation>
    <scope>NUCLEOTIDE SEQUENCE</scope>
</reference>
<dbReference type="AlphaFoldDB" id="A0AAU9UPB9"/>
<evidence type="ECO:0000313" key="8">
    <source>
        <dbReference type="EMBL" id="CAH2100856.1"/>
    </source>
</evidence>
<feature type="region of interest" description="Disordered" evidence="6">
    <location>
        <begin position="237"/>
        <end position="292"/>
    </location>
</feature>
<sequence>MEPRQRASPEQFSLLIDFMERHGDLSRPQSGPQGRIKGDRLWQQLASILNSLGGGVVKSSDKWKKVWADWKTKTKKKYLNIKRQSSRTGGGPSNRVFLTALEERVVAVIGVSAVVGQAGIQEQGFHLENAMEDPMEPPKIVLEDHNSKNIAIPTPAWPAVITIPQLEENAPTLMSSLPLRLPPIPLPHSPLEQNSGRHQASASPCSTSITPRRASSGAQKNRGMTPLERAADLLEEDAPAPSPSLSPQLPPPPLPLPHSPPAQNSRRRQASASPCSSFTTPRRVSRASRARRNRGMTPFERAADLFAKTEDRRLVHEEERDKRLHVREMERLRLEAERIDVTRQQNDLLHQLSLLGQPLIDVITQQPRSS</sequence>
<evidence type="ECO:0000256" key="5">
    <source>
        <dbReference type="ARBA" id="ARBA00025466"/>
    </source>
</evidence>
<feature type="region of interest" description="Disordered" evidence="6">
    <location>
        <begin position="184"/>
        <end position="224"/>
    </location>
</feature>
<comment type="caution">
    <text evidence="8">The sequence shown here is derived from an EMBL/GenBank/DDBJ whole genome shotgun (WGS) entry which is preliminary data.</text>
</comment>
<proteinExistence type="predicted"/>